<feature type="transmembrane region" description="Helical" evidence="11">
    <location>
        <begin position="21"/>
        <end position="41"/>
    </location>
</feature>
<protein>
    <submittedName>
        <fullName evidence="13">TonB family protein</fullName>
    </submittedName>
</protein>
<dbReference type="InterPro" id="IPR051045">
    <property type="entry name" value="TonB-dependent_transducer"/>
</dbReference>
<evidence type="ECO:0000256" key="7">
    <source>
        <dbReference type="ARBA" id="ARBA00022927"/>
    </source>
</evidence>
<dbReference type="InterPro" id="IPR006260">
    <property type="entry name" value="TonB/TolA_C"/>
</dbReference>
<name>A0ABU5E1X1_9PROT</name>
<sequence length="278" mass="30156">MSVAFESSLDRRGWLAGRWTSAAMLVLGLHVGGGTAGYLYWESGPTEMLAPPMTAIAFELAPVPVAPPPPPKAVEEPDIEPVMDPPPPISELDLMPPAPPEVKVAVAVPEKPKPVKKKKKKEAPEKIKKPPVKPVETPAPAKDFKTASDEPSTTKVESPPQPNTLAAAVPAGPSPDEIARVGVATQQWEIAFYKHIKKYQRYPKSAKRKKETGSPMVRFVFDRDGNVLEAQIVRSSGYESLDEDAIATFKRASPLPPLPPEIVGDQLARNIPINYSLK</sequence>
<dbReference type="InterPro" id="IPR037682">
    <property type="entry name" value="TonB_C"/>
</dbReference>
<evidence type="ECO:0000256" key="3">
    <source>
        <dbReference type="ARBA" id="ARBA00022448"/>
    </source>
</evidence>
<proteinExistence type="inferred from homology"/>
<dbReference type="Proteomes" id="UP001271769">
    <property type="component" value="Unassembled WGS sequence"/>
</dbReference>
<evidence type="ECO:0000256" key="6">
    <source>
        <dbReference type="ARBA" id="ARBA00022692"/>
    </source>
</evidence>
<comment type="similarity">
    <text evidence="2">Belongs to the TonB family.</text>
</comment>
<keyword evidence="3" id="KW-0813">Transport</keyword>
<evidence type="ECO:0000256" key="4">
    <source>
        <dbReference type="ARBA" id="ARBA00022475"/>
    </source>
</evidence>
<evidence type="ECO:0000313" key="13">
    <source>
        <dbReference type="EMBL" id="MDY0873546.1"/>
    </source>
</evidence>
<feature type="region of interest" description="Disordered" evidence="10">
    <location>
        <begin position="106"/>
        <end position="173"/>
    </location>
</feature>
<comment type="caution">
    <text evidence="13">The sequence shown here is derived from an EMBL/GenBank/DDBJ whole genome shotgun (WGS) entry which is preliminary data.</text>
</comment>
<evidence type="ECO:0000313" key="14">
    <source>
        <dbReference type="Proteomes" id="UP001271769"/>
    </source>
</evidence>
<dbReference type="EMBL" id="JAXCLX010000003">
    <property type="protein sequence ID" value="MDY0873546.1"/>
    <property type="molecule type" value="Genomic_DNA"/>
</dbReference>
<evidence type="ECO:0000256" key="2">
    <source>
        <dbReference type="ARBA" id="ARBA00006555"/>
    </source>
</evidence>
<comment type="subcellular location">
    <subcellularLocation>
        <location evidence="1">Cell inner membrane</location>
        <topology evidence="1">Single-pass membrane protein</topology>
        <orientation evidence="1">Periplasmic side</orientation>
    </subcellularLocation>
</comment>
<dbReference type="Gene3D" id="3.30.1150.10">
    <property type="match status" value="1"/>
</dbReference>
<evidence type="ECO:0000256" key="1">
    <source>
        <dbReference type="ARBA" id="ARBA00004383"/>
    </source>
</evidence>
<accession>A0ABU5E1X1</accession>
<reference evidence="13 14" key="1">
    <citation type="journal article" date="2013" name="Antonie Van Leeuwenhoek">
        <title>Dongia rigui sp. nov., isolated from freshwater of a large wetland in Korea.</title>
        <authorList>
            <person name="Baik K.S."/>
            <person name="Hwang Y.M."/>
            <person name="Choi J.S."/>
            <person name="Kwon J."/>
            <person name="Seong C.N."/>
        </authorList>
    </citation>
    <scope>NUCLEOTIDE SEQUENCE [LARGE SCALE GENOMIC DNA]</scope>
    <source>
        <strain evidence="13 14">04SU4-P</strain>
    </source>
</reference>
<evidence type="ECO:0000256" key="9">
    <source>
        <dbReference type="ARBA" id="ARBA00023136"/>
    </source>
</evidence>
<evidence type="ECO:0000256" key="10">
    <source>
        <dbReference type="SAM" id="MobiDB-lite"/>
    </source>
</evidence>
<keyword evidence="14" id="KW-1185">Reference proteome</keyword>
<evidence type="ECO:0000256" key="11">
    <source>
        <dbReference type="SAM" id="Phobius"/>
    </source>
</evidence>
<evidence type="ECO:0000256" key="8">
    <source>
        <dbReference type="ARBA" id="ARBA00022989"/>
    </source>
</evidence>
<evidence type="ECO:0000256" key="5">
    <source>
        <dbReference type="ARBA" id="ARBA00022519"/>
    </source>
</evidence>
<dbReference type="NCBIfam" id="TIGR01352">
    <property type="entry name" value="tonB_Cterm"/>
    <property type="match status" value="1"/>
</dbReference>
<keyword evidence="9 11" id="KW-0472">Membrane</keyword>
<organism evidence="13 14">
    <name type="scientific">Dongia rigui</name>
    <dbReference type="NCBI Taxonomy" id="940149"/>
    <lineage>
        <taxon>Bacteria</taxon>
        <taxon>Pseudomonadati</taxon>
        <taxon>Pseudomonadota</taxon>
        <taxon>Alphaproteobacteria</taxon>
        <taxon>Rhodospirillales</taxon>
        <taxon>Dongiaceae</taxon>
        <taxon>Dongia</taxon>
    </lineage>
</organism>
<keyword evidence="8 11" id="KW-1133">Transmembrane helix</keyword>
<dbReference type="PROSITE" id="PS52015">
    <property type="entry name" value="TONB_CTD"/>
    <property type="match status" value="1"/>
</dbReference>
<dbReference type="SUPFAM" id="SSF74653">
    <property type="entry name" value="TolA/TonB C-terminal domain"/>
    <property type="match status" value="1"/>
</dbReference>
<dbReference type="RefSeq" id="WP_320502020.1">
    <property type="nucleotide sequence ID" value="NZ_JAXCLX010000003.1"/>
</dbReference>
<keyword evidence="7" id="KW-0653">Protein transport</keyword>
<dbReference type="Pfam" id="PF03544">
    <property type="entry name" value="TonB_C"/>
    <property type="match status" value="1"/>
</dbReference>
<feature type="domain" description="TonB C-terminal" evidence="12">
    <location>
        <begin position="187"/>
        <end position="278"/>
    </location>
</feature>
<dbReference type="PANTHER" id="PTHR33446">
    <property type="entry name" value="PROTEIN TONB-RELATED"/>
    <property type="match status" value="1"/>
</dbReference>
<gene>
    <name evidence="13" type="ORF">SMD31_16520</name>
</gene>
<keyword evidence="6 11" id="KW-0812">Transmembrane</keyword>
<evidence type="ECO:0000259" key="12">
    <source>
        <dbReference type="PROSITE" id="PS52015"/>
    </source>
</evidence>
<keyword evidence="4" id="KW-1003">Cell membrane</keyword>
<keyword evidence="5" id="KW-0997">Cell inner membrane</keyword>
<dbReference type="PANTHER" id="PTHR33446:SF2">
    <property type="entry name" value="PROTEIN TONB"/>
    <property type="match status" value="1"/>
</dbReference>